<organism evidence="2 3">
    <name type="scientific">Frateuria flava</name>
    <dbReference type="NCBI Taxonomy" id="2821489"/>
    <lineage>
        <taxon>Bacteria</taxon>
        <taxon>Pseudomonadati</taxon>
        <taxon>Pseudomonadota</taxon>
        <taxon>Gammaproteobacteria</taxon>
        <taxon>Lysobacterales</taxon>
        <taxon>Rhodanobacteraceae</taxon>
        <taxon>Frateuria</taxon>
    </lineage>
</organism>
<keyword evidence="3" id="KW-1185">Reference proteome</keyword>
<dbReference type="RefSeq" id="WP_209620241.1">
    <property type="nucleotide sequence ID" value="NZ_JAGJRS010000021.1"/>
</dbReference>
<keyword evidence="1" id="KW-0812">Transmembrane</keyword>
<dbReference type="EMBL" id="JAGJRS010000021">
    <property type="protein sequence ID" value="MBP1474772.1"/>
    <property type="molecule type" value="Genomic_DNA"/>
</dbReference>
<evidence type="ECO:0000313" key="2">
    <source>
        <dbReference type="EMBL" id="MBP1474772.1"/>
    </source>
</evidence>
<name>A0ABS4DNY0_9GAMM</name>
<accession>A0ABS4DNY0</accession>
<gene>
    <name evidence="2" type="ORF">J7I44_10725</name>
</gene>
<proteinExistence type="predicted"/>
<keyword evidence="1" id="KW-1133">Transmembrane helix</keyword>
<reference evidence="2 3" key="1">
    <citation type="submission" date="2021-04" db="EMBL/GenBank/DDBJ databases">
        <authorList>
            <person name="Huq M.A."/>
        </authorList>
    </citation>
    <scope>NUCLEOTIDE SEQUENCE [LARGE SCALE GENOMIC DNA]</scope>
    <source>
        <strain evidence="2 3">MAH-13</strain>
    </source>
</reference>
<protein>
    <recommendedName>
        <fullName evidence="4">Relaxation protein</fullName>
    </recommendedName>
</protein>
<sequence>MTSDVKERVAPEDLQQLALRLSAFANVLGEHAERLVEETGRGTQALKETAQGLGLQAGELARELAASVGQEVRTGIERNVTAGMRQGGERLQAACDAATRAAGAMERELERMRRLSRSVLWKGGLALLTGAVLAAGGSGYLAWRNHQAIERAHFSADLLEATRSGALRPCGDGLCARIAAHAPRYGTHGEYRPIH</sequence>
<feature type="transmembrane region" description="Helical" evidence="1">
    <location>
        <begin position="119"/>
        <end position="143"/>
    </location>
</feature>
<dbReference type="Proteomes" id="UP000823790">
    <property type="component" value="Unassembled WGS sequence"/>
</dbReference>
<keyword evidence="1" id="KW-0472">Membrane</keyword>
<evidence type="ECO:0008006" key="4">
    <source>
        <dbReference type="Google" id="ProtNLM"/>
    </source>
</evidence>
<evidence type="ECO:0000313" key="3">
    <source>
        <dbReference type="Proteomes" id="UP000823790"/>
    </source>
</evidence>
<comment type="caution">
    <text evidence="2">The sequence shown here is derived from an EMBL/GenBank/DDBJ whole genome shotgun (WGS) entry which is preliminary data.</text>
</comment>
<evidence type="ECO:0000256" key="1">
    <source>
        <dbReference type="SAM" id="Phobius"/>
    </source>
</evidence>